<dbReference type="Pfam" id="PF04578">
    <property type="entry name" value="DUF594"/>
    <property type="match status" value="1"/>
</dbReference>
<dbReference type="InterPro" id="IPR007658">
    <property type="entry name" value="DUF594"/>
</dbReference>
<reference evidence="1" key="3">
    <citation type="submission" date="2022-06" db="UniProtKB">
        <authorList>
            <consortium name="EnsemblPlants"/>
        </authorList>
    </citation>
    <scope>IDENTIFICATION</scope>
</reference>
<sequence>MEEAEKATKDVDDVMKKEDVVRLGAMLGKQLIGESQKDCWEILSGVWADLLVHIAPTWNAEVHKKCLESGGEFITYFWALLWHCGIEKSNLWPVEGLYDIVVVRGMW</sequence>
<dbReference type="Proteomes" id="UP000015106">
    <property type="component" value="Chromosome 1"/>
</dbReference>
<reference evidence="2" key="1">
    <citation type="journal article" date="2013" name="Nature">
        <title>Draft genome of the wheat A-genome progenitor Triticum urartu.</title>
        <authorList>
            <person name="Ling H.Q."/>
            <person name="Zhao S."/>
            <person name="Liu D."/>
            <person name="Wang J."/>
            <person name="Sun H."/>
            <person name="Zhang C."/>
            <person name="Fan H."/>
            <person name="Li D."/>
            <person name="Dong L."/>
            <person name="Tao Y."/>
            <person name="Gao C."/>
            <person name="Wu H."/>
            <person name="Li Y."/>
            <person name="Cui Y."/>
            <person name="Guo X."/>
            <person name="Zheng S."/>
            <person name="Wang B."/>
            <person name="Yu K."/>
            <person name="Liang Q."/>
            <person name="Yang W."/>
            <person name="Lou X."/>
            <person name="Chen J."/>
            <person name="Feng M."/>
            <person name="Jian J."/>
            <person name="Zhang X."/>
            <person name="Luo G."/>
            <person name="Jiang Y."/>
            <person name="Liu J."/>
            <person name="Wang Z."/>
            <person name="Sha Y."/>
            <person name="Zhang B."/>
            <person name="Wu H."/>
            <person name="Tang D."/>
            <person name="Shen Q."/>
            <person name="Xue P."/>
            <person name="Zou S."/>
            <person name="Wang X."/>
            <person name="Liu X."/>
            <person name="Wang F."/>
            <person name="Yang Y."/>
            <person name="An X."/>
            <person name="Dong Z."/>
            <person name="Zhang K."/>
            <person name="Zhang X."/>
            <person name="Luo M.C."/>
            <person name="Dvorak J."/>
            <person name="Tong Y."/>
            <person name="Wang J."/>
            <person name="Yang H."/>
            <person name="Li Z."/>
            <person name="Wang D."/>
            <person name="Zhang A."/>
            <person name="Wang J."/>
        </authorList>
    </citation>
    <scope>NUCLEOTIDE SEQUENCE</scope>
    <source>
        <strain evidence="2">cv. G1812</strain>
    </source>
</reference>
<evidence type="ECO:0000313" key="1">
    <source>
        <dbReference type="EnsemblPlants" id="TuG1812G0100004744.01.T01.cds242650"/>
    </source>
</evidence>
<dbReference type="AlphaFoldDB" id="A0A8R7P8B6"/>
<keyword evidence="2" id="KW-1185">Reference proteome</keyword>
<organism evidence="1 2">
    <name type="scientific">Triticum urartu</name>
    <name type="common">Red wild einkorn</name>
    <name type="synonym">Crithodium urartu</name>
    <dbReference type="NCBI Taxonomy" id="4572"/>
    <lineage>
        <taxon>Eukaryota</taxon>
        <taxon>Viridiplantae</taxon>
        <taxon>Streptophyta</taxon>
        <taxon>Embryophyta</taxon>
        <taxon>Tracheophyta</taxon>
        <taxon>Spermatophyta</taxon>
        <taxon>Magnoliopsida</taxon>
        <taxon>Liliopsida</taxon>
        <taxon>Poales</taxon>
        <taxon>Poaceae</taxon>
        <taxon>BOP clade</taxon>
        <taxon>Pooideae</taxon>
        <taxon>Triticodae</taxon>
        <taxon>Triticeae</taxon>
        <taxon>Triticinae</taxon>
        <taxon>Triticum</taxon>
    </lineage>
</organism>
<name>A0A8R7P8B6_TRIUA</name>
<evidence type="ECO:0000313" key="2">
    <source>
        <dbReference type="Proteomes" id="UP000015106"/>
    </source>
</evidence>
<protein>
    <submittedName>
        <fullName evidence="1">Uncharacterized protein</fullName>
    </submittedName>
</protein>
<dbReference type="PANTHER" id="PTHR31325">
    <property type="entry name" value="OS01G0798800 PROTEIN-RELATED"/>
    <property type="match status" value="1"/>
</dbReference>
<reference evidence="1" key="2">
    <citation type="submission" date="2018-03" db="EMBL/GenBank/DDBJ databases">
        <title>The Triticum urartu genome reveals the dynamic nature of wheat genome evolution.</title>
        <authorList>
            <person name="Ling H."/>
            <person name="Ma B."/>
            <person name="Shi X."/>
            <person name="Liu H."/>
            <person name="Dong L."/>
            <person name="Sun H."/>
            <person name="Cao Y."/>
            <person name="Gao Q."/>
            <person name="Zheng S."/>
            <person name="Li Y."/>
            <person name="Yu Y."/>
            <person name="Du H."/>
            <person name="Qi M."/>
            <person name="Li Y."/>
            <person name="Yu H."/>
            <person name="Cui Y."/>
            <person name="Wang N."/>
            <person name="Chen C."/>
            <person name="Wu H."/>
            <person name="Zhao Y."/>
            <person name="Zhang J."/>
            <person name="Li Y."/>
            <person name="Zhou W."/>
            <person name="Zhang B."/>
            <person name="Hu W."/>
            <person name="Eijk M."/>
            <person name="Tang J."/>
            <person name="Witsenboer H."/>
            <person name="Zhao S."/>
            <person name="Li Z."/>
            <person name="Zhang A."/>
            <person name="Wang D."/>
            <person name="Liang C."/>
        </authorList>
    </citation>
    <scope>NUCLEOTIDE SEQUENCE [LARGE SCALE GENOMIC DNA]</scope>
    <source>
        <strain evidence="1">cv. G1812</strain>
    </source>
</reference>
<accession>A0A8R7P8B6</accession>
<proteinExistence type="predicted"/>
<dbReference type="Gramene" id="TuG1812G0100004744.01.T01">
    <property type="protein sequence ID" value="TuG1812G0100004744.01.T01.cds242650"/>
    <property type="gene ID" value="TuG1812G0100004744.01"/>
</dbReference>
<dbReference type="EnsemblPlants" id="TuG1812G0100004744.01.T01">
    <property type="protein sequence ID" value="TuG1812G0100004744.01.T01.cds242650"/>
    <property type="gene ID" value="TuG1812G0100004744.01"/>
</dbReference>